<keyword evidence="3" id="KW-0732">Signal</keyword>
<feature type="chain" id="PRO_5047303620" evidence="3">
    <location>
        <begin position="28"/>
        <end position="389"/>
    </location>
</feature>
<dbReference type="InterPro" id="IPR023849">
    <property type="entry name" value="TQXA_dom"/>
</dbReference>
<evidence type="ECO:0000259" key="4">
    <source>
        <dbReference type="Pfam" id="PF08341"/>
    </source>
</evidence>
<evidence type="ECO:0000313" key="6">
    <source>
        <dbReference type="Proteomes" id="UP001595923"/>
    </source>
</evidence>
<name>A0ABV9DVF9_9ACTN</name>
<evidence type="ECO:0000256" key="3">
    <source>
        <dbReference type="SAM" id="SignalP"/>
    </source>
</evidence>
<dbReference type="EMBL" id="JBHSFQ010000011">
    <property type="protein sequence ID" value="MFC4562889.1"/>
    <property type="molecule type" value="Genomic_DNA"/>
</dbReference>
<keyword evidence="6" id="KW-1185">Reference proteome</keyword>
<evidence type="ECO:0000313" key="5">
    <source>
        <dbReference type="EMBL" id="MFC4562889.1"/>
    </source>
</evidence>
<dbReference type="Pfam" id="PF08341">
    <property type="entry name" value="TED"/>
    <property type="match status" value="1"/>
</dbReference>
<proteinExistence type="predicted"/>
<dbReference type="InterPro" id="IPR013552">
    <property type="entry name" value="Thioester_dom"/>
</dbReference>
<feature type="transmembrane region" description="Helical" evidence="2">
    <location>
        <begin position="361"/>
        <end position="382"/>
    </location>
</feature>
<feature type="signal peptide" evidence="3">
    <location>
        <begin position="1"/>
        <end position="27"/>
    </location>
</feature>
<feature type="domain" description="Thioester" evidence="4">
    <location>
        <begin position="98"/>
        <end position="176"/>
    </location>
</feature>
<keyword evidence="2" id="KW-0472">Membrane</keyword>
<dbReference type="NCBIfam" id="TIGR03934">
    <property type="entry name" value="TQXA_dom"/>
    <property type="match status" value="1"/>
</dbReference>
<evidence type="ECO:0000256" key="1">
    <source>
        <dbReference type="SAM" id="MobiDB-lite"/>
    </source>
</evidence>
<comment type="caution">
    <text evidence="5">The sequence shown here is derived from an EMBL/GenBank/DDBJ whole genome shotgun (WGS) entry which is preliminary data.</text>
</comment>
<protein>
    <submittedName>
        <fullName evidence="5">Thioester domain-containing protein</fullName>
    </submittedName>
</protein>
<accession>A0ABV9DVF9</accession>
<gene>
    <name evidence="5" type="ORF">ACFO4E_13575</name>
</gene>
<sequence length="389" mass="39469">MPGFVRRWTAVLCTAAAIGTGVAPATAADGISRVDPAPVAGATVRLADGEAAETSLYRIVIDDGVSISAYSADISAVVDPRVPYVEGPLAGADGIPDGAAEPLNWIVRNSYPLVDLDRLGTESGVPGLDEERAIAATQAAVWHHTNGADLAARPGGRGGNHPAVGALYRYLVDAAEHGALPAPRPALDVTPARLEGGDPAQPLGPLTVHTTDTGPVELSVKGASALRLADADGATITRASDGEEFFLHVDPAAPAGVATVYAQADDATVEPGRLFTGRDGVPTQPLLGAEPAVSPSTATAKVDWSSSPPAPVEEEPPPPAPEEPAASPPSPSAPDPSPSPSPAVEAEDRDPDRDLAFTGTWAGALIAIGAGLLVAGALAMYATRSRKRR</sequence>
<dbReference type="Proteomes" id="UP001595923">
    <property type="component" value="Unassembled WGS sequence"/>
</dbReference>
<evidence type="ECO:0000256" key="2">
    <source>
        <dbReference type="SAM" id="Phobius"/>
    </source>
</evidence>
<keyword evidence="2" id="KW-1133">Transmembrane helix</keyword>
<organism evidence="5 6">
    <name type="scientific">Nocardiopsis mangrovi</name>
    <dbReference type="NCBI Taxonomy" id="1179818"/>
    <lineage>
        <taxon>Bacteria</taxon>
        <taxon>Bacillati</taxon>
        <taxon>Actinomycetota</taxon>
        <taxon>Actinomycetes</taxon>
        <taxon>Streptosporangiales</taxon>
        <taxon>Nocardiopsidaceae</taxon>
        <taxon>Nocardiopsis</taxon>
    </lineage>
</organism>
<dbReference type="RefSeq" id="WP_378574460.1">
    <property type="nucleotide sequence ID" value="NZ_JBHSFQ010000011.1"/>
</dbReference>
<feature type="region of interest" description="Disordered" evidence="1">
    <location>
        <begin position="272"/>
        <end position="355"/>
    </location>
</feature>
<reference evidence="6" key="1">
    <citation type="journal article" date="2019" name="Int. J. Syst. Evol. Microbiol.">
        <title>The Global Catalogue of Microorganisms (GCM) 10K type strain sequencing project: providing services to taxonomists for standard genome sequencing and annotation.</title>
        <authorList>
            <consortium name="The Broad Institute Genomics Platform"/>
            <consortium name="The Broad Institute Genome Sequencing Center for Infectious Disease"/>
            <person name="Wu L."/>
            <person name="Ma J."/>
        </authorList>
    </citation>
    <scope>NUCLEOTIDE SEQUENCE [LARGE SCALE GENOMIC DNA]</scope>
    <source>
        <strain evidence="6">XZYJ18</strain>
    </source>
</reference>
<keyword evidence="2" id="KW-0812">Transmembrane</keyword>
<feature type="compositionally biased region" description="Pro residues" evidence="1">
    <location>
        <begin position="317"/>
        <end position="341"/>
    </location>
</feature>